<dbReference type="EMBL" id="JAFNEN010000341">
    <property type="protein sequence ID" value="KAG8185266.1"/>
    <property type="molecule type" value="Genomic_DNA"/>
</dbReference>
<dbReference type="Proteomes" id="UP000827092">
    <property type="component" value="Unassembled WGS sequence"/>
</dbReference>
<name>A0AAV6UPQ1_9ARAC</name>
<feature type="region of interest" description="Disordered" evidence="1">
    <location>
        <begin position="307"/>
        <end position="404"/>
    </location>
</feature>
<dbReference type="AlphaFoldDB" id="A0AAV6UPQ1"/>
<keyword evidence="3" id="KW-1185">Reference proteome</keyword>
<feature type="compositionally biased region" description="Basic and acidic residues" evidence="1">
    <location>
        <begin position="174"/>
        <end position="192"/>
    </location>
</feature>
<organism evidence="2 3">
    <name type="scientific">Oedothorax gibbosus</name>
    <dbReference type="NCBI Taxonomy" id="931172"/>
    <lineage>
        <taxon>Eukaryota</taxon>
        <taxon>Metazoa</taxon>
        <taxon>Ecdysozoa</taxon>
        <taxon>Arthropoda</taxon>
        <taxon>Chelicerata</taxon>
        <taxon>Arachnida</taxon>
        <taxon>Araneae</taxon>
        <taxon>Araneomorphae</taxon>
        <taxon>Entelegynae</taxon>
        <taxon>Araneoidea</taxon>
        <taxon>Linyphiidae</taxon>
        <taxon>Erigoninae</taxon>
        <taxon>Oedothorax</taxon>
    </lineage>
</organism>
<gene>
    <name evidence="2" type="ORF">JTE90_023879</name>
</gene>
<feature type="region of interest" description="Disordered" evidence="1">
    <location>
        <begin position="21"/>
        <end position="212"/>
    </location>
</feature>
<evidence type="ECO:0000313" key="2">
    <source>
        <dbReference type="EMBL" id="KAG8185266.1"/>
    </source>
</evidence>
<feature type="compositionally biased region" description="Basic residues" evidence="1">
    <location>
        <begin position="251"/>
        <end position="263"/>
    </location>
</feature>
<feature type="compositionally biased region" description="Polar residues" evidence="1">
    <location>
        <begin position="152"/>
        <end position="171"/>
    </location>
</feature>
<feature type="compositionally biased region" description="Low complexity" evidence="1">
    <location>
        <begin position="321"/>
        <end position="343"/>
    </location>
</feature>
<evidence type="ECO:0000313" key="3">
    <source>
        <dbReference type="Proteomes" id="UP000827092"/>
    </source>
</evidence>
<feature type="compositionally biased region" description="Basic residues" evidence="1">
    <location>
        <begin position="344"/>
        <end position="355"/>
    </location>
</feature>
<accession>A0AAV6UPQ1</accession>
<proteinExistence type="predicted"/>
<feature type="region of interest" description="Disordered" evidence="1">
    <location>
        <begin position="251"/>
        <end position="285"/>
    </location>
</feature>
<comment type="caution">
    <text evidence="2">The sequence shown here is derived from an EMBL/GenBank/DDBJ whole genome shotgun (WGS) entry which is preliminary data.</text>
</comment>
<sequence>MASIGRWLYSLFARCLPCLKSTETEEKETEDYPVDLNPFENETEDNQQWGNENEYPEELNPFAGEEEKENEYPEELNPFADEDDDDDEEENEYPEELNPFAGEDEEEKENEYPEELNPFTDDEENEYPEELNPFAGEDDDEADPGMVKQSFPALTTKQTPPAINGSSSLVSLPNEEKADDGKYESKQQKVEYPDSLNPFASKDDENQYPEELNPFADDAADTAKVNQCATELAEPTLLAINGSSATSTLANKRKKAKYFKKRRAPEPPVAERIIPNEESAPGVSKTLGSLPIIYKVKDYDETLNHFASEDEEAAGDTTGKQSSLAQLTSSTTDGCSSVNVSSKGKNKGKSSKKRRAPDPPVIESKDSVSSDIKSNQSSASSFHPGTEKSEAQKKSPALQDRKSP</sequence>
<feature type="compositionally biased region" description="Polar residues" evidence="1">
    <location>
        <begin position="369"/>
        <end position="383"/>
    </location>
</feature>
<feature type="compositionally biased region" description="Basic and acidic residues" evidence="1">
    <location>
        <begin position="385"/>
        <end position="404"/>
    </location>
</feature>
<evidence type="ECO:0000256" key="1">
    <source>
        <dbReference type="SAM" id="MobiDB-lite"/>
    </source>
</evidence>
<feature type="compositionally biased region" description="Acidic residues" evidence="1">
    <location>
        <begin position="102"/>
        <end position="129"/>
    </location>
</feature>
<reference evidence="2 3" key="1">
    <citation type="journal article" date="2022" name="Nat. Ecol. Evol.">
        <title>A masculinizing supergene underlies an exaggerated male reproductive morph in a spider.</title>
        <authorList>
            <person name="Hendrickx F."/>
            <person name="De Corte Z."/>
            <person name="Sonet G."/>
            <person name="Van Belleghem S.M."/>
            <person name="Kostlbacher S."/>
            <person name="Vangestel C."/>
        </authorList>
    </citation>
    <scope>NUCLEOTIDE SEQUENCE [LARGE SCALE GENOMIC DNA]</scope>
    <source>
        <strain evidence="2">W744_W776</strain>
    </source>
</reference>
<feature type="compositionally biased region" description="Acidic residues" evidence="1">
    <location>
        <begin position="64"/>
        <end position="95"/>
    </location>
</feature>
<protein>
    <submittedName>
        <fullName evidence="2">Uncharacterized protein</fullName>
    </submittedName>
</protein>